<keyword evidence="1" id="KW-0812">Transmembrane</keyword>
<evidence type="ECO:0000256" key="1">
    <source>
        <dbReference type="SAM" id="Phobius"/>
    </source>
</evidence>
<accession>A0A377XW90</accession>
<keyword evidence="1" id="KW-1133">Transmembrane helix</keyword>
<dbReference type="Proteomes" id="UP000254103">
    <property type="component" value="Unassembled WGS sequence"/>
</dbReference>
<proteinExistence type="predicted"/>
<evidence type="ECO:0000313" key="3">
    <source>
        <dbReference type="Proteomes" id="UP000254103"/>
    </source>
</evidence>
<protein>
    <submittedName>
        <fullName evidence="2">Uncharacterized protein</fullName>
    </submittedName>
</protein>
<keyword evidence="1" id="KW-0472">Membrane</keyword>
<evidence type="ECO:0000313" key="2">
    <source>
        <dbReference type="EMBL" id="STT92809.1"/>
    </source>
</evidence>
<name>A0A377XW90_KLEPN</name>
<dbReference type="AlphaFoldDB" id="A0A377XW90"/>
<feature type="transmembrane region" description="Helical" evidence="1">
    <location>
        <begin position="7"/>
        <end position="31"/>
    </location>
</feature>
<reference evidence="2 3" key="1">
    <citation type="submission" date="2018-06" db="EMBL/GenBank/DDBJ databases">
        <authorList>
            <consortium name="Pathogen Informatics"/>
            <person name="Doyle S."/>
        </authorList>
    </citation>
    <scope>NUCLEOTIDE SEQUENCE [LARGE SCALE GENOMIC DNA]</scope>
    <source>
        <strain evidence="2 3">NCTC5052</strain>
    </source>
</reference>
<gene>
    <name evidence="2" type="ORF">NCTC5052_01193</name>
</gene>
<sequence length="41" mass="4460">MKLTVGNILLLCVLGCVVIWVAVGFIGYYTVIAVLDCFNKP</sequence>
<dbReference type="EMBL" id="UGLJ01000002">
    <property type="protein sequence ID" value="STT92809.1"/>
    <property type="molecule type" value="Genomic_DNA"/>
</dbReference>
<organism evidence="2 3">
    <name type="scientific">Klebsiella pneumoniae</name>
    <dbReference type="NCBI Taxonomy" id="573"/>
    <lineage>
        <taxon>Bacteria</taxon>
        <taxon>Pseudomonadati</taxon>
        <taxon>Pseudomonadota</taxon>
        <taxon>Gammaproteobacteria</taxon>
        <taxon>Enterobacterales</taxon>
        <taxon>Enterobacteriaceae</taxon>
        <taxon>Klebsiella/Raoultella group</taxon>
        <taxon>Klebsiella</taxon>
        <taxon>Klebsiella pneumoniae complex</taxon>
    </lineage>
</organism>